<evidence type="ECO:0000259" key="11">
    <source>
        <dbReference type="Pfam" id="PF00697"/>
    </source>
</evidence>
<dbReference type="CDD" id="cd00405">
    <property type="entry name" value="PRAI"/>
    <property type="match status" value="1"/>
</dbReference>
<evidence type="ECO:0000256" key="3">
    <source>
        <dbReference type="ARBA" id="ARBA00007571"/>
    </source>
</evidence>
<keyword evidence="6 10" id="KW-0028">Amino-acid biosynthesis</keyword>
<dbReference type="InterPro" id="IPR044643">
    <property type="entry name" value="TrpF_fam"/>
</dbReference>
<dbReference type="SUPFAM" id="SSF51366">
    <property type="entry name" value="Ribulose-phoshate binding barrel"/>
    <property type="match status" value="1"/>
</dbReference>
<dbReference type="OrthoDB" id="9786954at2"/>
<dbReference type="EC" id="5.3.1.24" evidence="4 10"/>
<keyword evidence="7 10" id="KW-0822">Tryptophan biosynthesis</keyword>
<comment type="similarity">
    <text evidence="3 10">Belongs to the TrpF family.</text>
</comment>
<dbReference type="PANTHER" id="PTHR42894:SF1">
    <property type="entry name" value="N-(5'-PHOSPHORIBOSYL)ANTHRANILATE ISOMERASE"/>
    <property type="match status" value="1"/>
</dbReference>
<keyword evidence="13" id="KW-1185">Reference proteome</keyword>
<dbReference type="GO" id="GO:0004640">
    <property type="term" value="F:phosphoribosylanthranilate isomerase activity"/>
    <property type="evidence" value="ECO:0007669"/>
    <property type="project" value="UniProtKB-UniRule"/>
</dbReference>
<evidence type="ECO:0000256" key="7">
    <source>
        <dbReference type="ARBA" id="ARBA00022822"/>
    </source>
</evidence>
<keyword evidence="9 10" id="KW-0413">Isomerase</keyword>
<dbReference type="Pfam" id="PF00697">
    <property type="entry name" value="PRAI"/>
    <property type="match status" value="1"/>
</dbReference>
<gene>
    <name evidence="10" type="primary">trpF</name>
    <name evidence="12" type="ORF">DFP96_10470</name>
</gene>
<keyword evidence="8 10" id="KW-0057">Aromatic amino acid biosynthesis</keyword>
<evidence type="ECO:0000256" key="5">
    <source>
        <dbReference type="ARBA" id="ARBA00022272"/>
    </source>
</evidence>
<evidence type="ECO:0000256" key="4">
    <source>
        <dbReference type="ARBA" id="ARBA00012572"/>
    </source>
</evidence>
<dbReference type="FunFam" id="3.20.20.70:FF:000075">
    <property type="entry name" value="Tryptophan biosynthesis protein TRP1"/>
    <property type="match status" value="1"/>
</dbReference>
<accession>A0A4R6ZME2</accession>
<evidence type="ECO:0000256" key="8">
    <source>
        <dbReference type="ARBA" id="ARBA00023141"/>
    </source>
</evidence>
<comment type="caution">
    <text evidence="12">The sequence shown here is derived from an EMBL/GenBank/DDBJ whole genome shotgun (WGS) entry which is preliminary data.</text>
</comment>
<comment type="catalytic activity">
    <reaction evidence="1 10">
        <text>N-(5-phospho-beta-D-ribosyl)anthranilate = 1-(2-carboxyphenylamino)-1-deoxy-D-ribulose 5-phosphate</text>
        <dbReference type="Rhea" id="RHEA:21540"/>
        <dbReference type="ChEBI" id="CHEBI:18277"/>
        <dbReference type="ChEBI" id="CHEBI:58613"/>
        <dbReference type="EC" id="5.3.1.24"/>
    </reaction>
</comment>
<dbReference type="AlphaFoldDB" id="A0A4R6ZME2"/>
<dbReference type="UniPathway" id="UPA00035">
    <property type="reaction ID" value="UER00042"/>
</dbReference>
<dbReference type="EMBL" id="SNZK01000004">
    <property type="protein sequence ID" value="TDR53482.1"/>
    <property type="molecule type" value="Genomic_DNA"/>
</dbReference>
<dbReference type="HAMAP" id="MF_00135">
    <property type="entry name" value="PRAI"/>
    <property type="match status" value="1"/>
</dbReference>
<evidence type="ECO:0000256" key="9">
    <source>
        <dbReference type="ARBA" id="ARBA00023235"/>
    </source>
</evidence>
<organism evidence="12 13">
    <name type="scientific">Listeria rocourtiae</name>
    <dbReference type="NCBI Taxonomy" id="647910"/>
    <lineage>
        <taxon>Bacteria</taxon>
        <taxon>Bacillati</taxon>
        <taxon>Bacillota</taxon>
        <taxon>Bacilli</taxon>
        <taxon>Bacillales</taxon>
        <taxon>Listeriaceae</taxon>
        <taxon>Listeria</taxon>
    </lineage>
</organism>
<dbReference type="RefSeq" id="WP_036072518.1">
    <property type="nucleotide sequence ID" value="NZ_JAARQJ010000003.1"/>
</dbReference>
<dbReference type="Gene3D" id="3.20.20.70">
    <property type="entry name" value="Aldolase class I"/>
    <property type="match status" value="1"/>
</dbReference>
<dbReference type="InterPro" id="IPR013785">
    <property type="entry name" value="Aldolase_TIM"/>
</dbReference>
<evidence type="ECO:0000256" key="10">
    <source>
        <dbReference type="HAMAP-Rule" id="MF_00135"/>
    </source>
</evidence>
<reference evidence="12 13" key="1">
    <citation type="submission" date="2019-03" db="EMBL/GenBank/DDBJ databases">
        <title>Genomic Encyclopedia of Type Strains, Phase III (KMG-III): the genomes of soil and plant-associated and newly described type strains.</title>
        <authorList>
            <person name="Whitman W."/>
        </authorList>
    </citation>
    <scope>NUCLEOTIDE SEQUENCE [LARGE SCALE GENOMIC DNA]</scope>
    <source>
        <strain evidence="12 13">CECT 7972</strain>
    </source>
</reference>
<dbReference type="GO" id="GO:0000162">
    <property type="term" value="P:L-tryptophan biosynthetic process"/>
    <property type="evidence" value="ECO:0007669"/>
    <property type="project" value="UniProtKB-UniRule"/>
</dbReference>
<feature type="domain" description="N-(5'phosphoribosyl) anthranilate isomerase (PRAI)" evidence="11">
    <location>
        <begin position="4"/>
        <end position="194"/>
    </location>
</feature>
<dbReference type="STRING" id="1265846.PROCOU_12968"/>
<evidence type="ECO:0000256" key="2">
    <source>
        <dbReference type="ARBA" id="ARBA00004664"/>
    </source>
</evidence>
<dbReference type="InterPro" id="IPR011060">
    <property type="entry name" value="RibuloseP-bd_barrel"/>
</dbReference>
<comment type="pathway">
    <text evidence="2 10">Amino-acid biosynthesis; L-tryptophan biosynthesis; L-tryptophan from chorismate: step 3/5.</text>
</comment>
<dbReference type="Proteomes" id="UP000295558">
    <property type="component" value="Unassembled WGS sequence"/>
</dbReference>
<evidence type="ECO:0000256" key="1">
    <source>
        <dbReference type="ARBA" id="ARBA00001164"/>
    </source>
</evidence>
<sequence>MTQVKICGLKYQSDIEVAIAHGAEMIGFVFAPSKRQVKPDEARILAGNVPSYIKKVGVFVNETPAEINRIAALVPLDIVQCHGQETAADLANINYPTIKAFQVKNGKINGDVAMYPNSLILLDAPIAGHGETFDWQAVVKQCLPKERLMIAGGLDVTNVTTAIQQFQPFAVDVSSGVETDGTKDPEKIIKFIQKAKES</sequence>
<protein>
    <recommendedName>
        <fullName evidence="5 10">N-(5'-phosphoribosyl)anthranilate isomerase</fullName>
        <shortName evidence="10">PRAI</shortName>
        <ecNumber evidence="4 10">5.3.1.24</ecNumber>
    </recommendedName>
</protein>
<dbReference type="PANTHER" id="PTHR42894">
    <property type="entry name" value="N-(5'-PHOSPHORIBOSYL)ANTHRANILATE ISOMERASE"/>
    <property type="match status" value="1"/>
</dbReference>
<name>A0A4R6ZME2_9LIST</name>
<dbReference type="NCBIfam" id="NF002300">
    <property type="entry name" value="PRK01222.1-7"/>
    <property type="match status" value="1"/>
</dbReference>
<evidence type="ECO:0000313" key="12">
    <source>
        <dbReference type="EMBL" id="TDR53482.1"/>
    </source>
</evidence>
<evidence type="ECO:0000256" key="6">
    <source>
        <dbReference type="ARBA" id="ARBA00022605"/>
    </source>
</evidence>
<proteinExistence type="inferred from homology"/>
<evidence type="ECO:0000313" key="13">
    <source>
        <dbReference type="Proteomes" id="UP000295558"/>
    </source>
</evidence>
<dbReference type="InterPro" id="IPR001240">
    <property type="entry name" value="PRAI_dom"/>
</dbReference>